<evidence type="ECO:0000256" key="7">
    <source>
        <dbReference type="ARBA" id="ARBA00023136"/>
    </source>
</evidence>
<dbReference type="Gramene" id="Aco017519.1.mrna1">
    <property type="protein sequence ID" value="Aco017519.1.mrna1"/>
    <property type="gene ID" value="Aco017519.1.path1"/>
</dbReference>
<evidence type="ECO:0000313" key="10">
    <source>
        <dbReference type="Proteomes" id="UP000092600"/>
    </source>
</evidence>
<dbReference type="Pfam" id="PF10191">
    <property type="entry name" value="COG7"/>
    <property type="match status" value="1"/>
</dbReference>
<dbReference type="InterPro" id="IPR019335">
    <property type="entry name" value="COG7"/>
</dbReference>
<dbReference type="PANTHER" id="PTHR21443:SF0">
    <property type="entry name" value="CONSERVED OLIGOMERIC GOLGI COMPLEX SUBUNIT 7"/>
    <property type="match status" value="1"/>
</dbReference>
<dbReference type="GO" id="GO:0000139">
    <property type="term" value="C:Golgi membrane"/>
    <property type="evidence" value="ECO:0007669"/>
    <property type="project" value="UniProtKB-SubCell"/>
</dbReference>
<reference evidence="9 10" key="1">
    <citation type="journal article" date="2016" name="DNA Res.">
        <title>The draft genome of MD-2 pineapple using hybrid error correction of long reads.</title>
        <authorList>
            <person name="Redwan R.M."/>
            <person name="Saidin A."/>
            <person name="Kumar S.V."/>
        </authorList>
    </citation>
    <scope>NUCLEOTIDE SEQUENCE [LARGE SCALE GENOMIC DNA]</scope>
    <source>
        <strain evidence="10">cv. MD2</strain>
        <tissue evidence="9">Leaf</tissue>
    </source>
</reference>
<dbReference type="GO" id="GO:0006890">
    <property type="term" value="P:retrograde vesicle-mediated transport, Golgi to endoplasmic reticulum"/>
    <property type="evidence" value="ECO:0007669"/>
    <property type="project" value="TreeGrafter"/>
</dbReference>
<sequence>MVVVVDLGEFAEEGFDPKRWINAALEGRHPQDPLDRFMADAEESLRSAADGIADALERESADALRRVPLACRDVLRLRDDAVALRSAVASILSSLREAEGTSAESIAALARIDTVKRRMEAAYATLQDAAGLTQLSASVEDVFASGDLPRAAETLATMRHCLSAVGEVAEFANVRKQLEVLEDRLDEMVLPRLVDALSNRKVDAVQDLRRILIRIGRFKSLELQYTKMHIKPLKKLWEDFDLRQRANKLEMEKHGENAASLSFSSWLPSFYDETLLYLEQEWKWCINSLPDDYKSLVPKLLIEAMSELNASFVSRLNLATGDVVPETKTLAKGIMDILSGDMPKGTKLQNKHLEALIELHNVTGTFARNLQHLFSESDLLILLNTLKAVYSPYELFKVRYGHMERAILSSEITRIDIRGAVSRGVGAQGIELSETVRRMEESIPQIIVLLEAAVERCINFTGGSEADELILALDDIMLQYLSNLQETLKSLRTVCGVDNTTTHSDSAKKDAGLDRKEGGARLMDVVSEEEEWSIVQGALQILTVADCLSSRTAVFEASLRATLARIGTSLSLSVFGSSLDKSHAAPVDENAEVFAGRAALDVAALRLTDVPEKAKKLFNLLEQSKDPRFHALPLTSQRVAAFSDTVNELVYDVLISKVRQRLSDVSRLPIWSSVEEPSALPLPTFSAYPQAYVTSVGEYLLTLPQQLEPLVAEGATALFTEQLRGIHFITDRGAQQLSADIEYLSNVLSALSMPIPPFLSTFHTCLSTPRDQLRDLIKTDGGSQLDLPTANLVCRIRRISLD</sequence>
<comment type="subcellular location">
    <subcellularLocation>
        <location evidence="1">Golgi apparatus membrane</location>
        <topology evidence="1">Peripheral membrane protein</topology>
    </subcellularLocation>
</comment>
<dbReference type="GO" id="GO:0006886">
    <property type="term" value="P:intracellular protein transport"/>
    <property type="evidence" value="ECO:0007669"/>
    <property type="project" value="InterPro"/>
</dbReference>
<evidence type="ECO:0000256" key="6">
    <source>
        <dbReference type="ARBA" id="ARBA00023034"/>
    </source>
</evidence>
<dbReference type="STRING" id="4615.A0A199VGP9"/>
<comment type="similarity">
    <text evidence="2">Belongs to the COG7 family.</text>
</comment>
<name>A0A199VGP9_ANACO</name>
<keyword evidence="6" id="KW-0333">Golgi apparatus</keyword>
<dbReference type="Proteomes" id="UP000092600">
    <property type="component" value="Unassembled WGS sequence"/>
</dbReference>
<organism evidence="9 10">
    <name type="scientific">Ananas comosus</name>
    <name type="common">Pineapple</name>
    <name type="synonym">Ananas ananas</name>
    <dbReference type="NCBI Taxonomy" id="4615"/>
    <lineage>
        <taxon>Eukaryota</taxon>
        <taxon>Viridiplantae</taxon>
        <taxon>Streptophyta</taxon>
        <taxon>Embryophyta</taxon>
        <taxon>Tracheophyta</taxon>
        <taxon>Spermatophyta</taxon>
        <taxon>Magnoliopsida</taxon>
        <taxon>Liliopsida</taxon>
        <taxon>Poales</taxon>
        <taxon>Bromeliaceae</taxon>
        <taxon>Bromelioideae</taxon>
        <taxon>Ananas</taxon>
    </lineage>
</organism>
<gene>
    <name evidence="9" type="ORF">ACMD2_11702</name>
</gene>
<evidence type="ECO:0000256" key="5">
    <source>
        <dbReference type="ARBA" id="ARBA00022927"/>
    </source>
</evidence>
<keyword evidence="4" id="KW-0813">Transport</keyword>
<accession>A0A199VGP9</accession>
<protein>
    <recommendedName>
        <fullName evidence="3">Conserved oligomeric Golgi complex subunit 7</fullName>
    </recommendedName>
    <alternativeName>
        <fullName evidence="8">Component of oligomeric Golgi complex 7</fullName>
    </alternativeName>
</protein>
<comment type="caution">
    <text evidence="9">The sequence shown here is derived from an EMBL/GenBank/DDBJ whole genome shotgun (WGS) entry which is preliminary data.</text>
</comment>
<dbReference type="GO" id="GO:0007030">
    <property type="term" value="P:Golgi organization"/>
    <property type="evidence" value="ECO:0007669"/>
    <property type="project" value="TreeGrafter"/>
</dbReference>
<evidence type="ECO:0000256" key="8">
    <source>
        <dbReference type="ARBA" id="ARBA00031345"/>
    </source>
</evidence>
<evidence type="ECO:0000256" key="2">
    <source>
        <dbReference type="ARBA" id="ARBA00005831"/>
    </source>
</evidence>
<dbReference type="PANTHER" id="PTHR21443">
    <property type="entry name" value="CONSERVED OLIGOMERIC GOLGI COMPLEX COMPONENT 7"/>
    <property type="match status" value="1"/>
</dbReference>
<dbReference type="AlphaFoldDB" id="A0A199VGP9"/>
<evidence type="ECO:0000256" key="4">
    <source>
        <dbReference type="ARBA" id="ARBA00022448"/>
    </source>
</evidence>
<evidence type="ECO:0000256" key="3">
    <source>
        <dbReference type="ARBA" id="ARBA00020984"/>
    </source>
</evidence>
<evidence type="ECO:0000256" key="1">
    <source>
        <dbReference type="ARBA" id="ARBA00004395"/>
    </source>
</evidence>
<evidence type="ECO:0000313" key="9">
    <source>
        <dbReference type="EMBL" id="OAY76292.1"/>
    </source>
</evidence>
<proteinExistence type="inferred from homology"/>
<dbReference type="GO" id="GO:0017119">
    <property type="term" value="C:Golgi transport complex"/>
    <property type="evidence" value="ECO:0007669"/>
    <property type="project" value="InterPro"/>
</dbReference>
<dbReference type="EMBL" id="LSRQ01001854">
    <property type="protein sequence ID" value="OAY76292.1"/>
    <property type="molecule type" value="Genomic_DNA"/>
</dbReference>
<keyword evidence="5" id="KW-0653">Protein transport</keyword>
<keyword evidence="7" id="KW-0472">Membrane</keyword>